<protein>
    <submittedName>
        <fullName evidence="1">Tail protein</fullName>
    </submittedName>
</protein>
<organism evidence="1 2">
    <name type="scientific">Staphylococcus phage BP39</name>
    <dbReference type="NCBI Taxonomy" id="1543206"/>
    <lineage>
        <taxon>Viruses</taxon>
        <taxon>Duplodnaviria</taxon>
        <taxon>Heunggongvirae</taxon>
        <taxon>Uroviricota</taxon>
        <taxon>Caudoviricetes</taxon>
        <taxon>Rountreeviridae</taxon>
        <taxon>Rakietenvirinae</taxon>
        <taxon>Rosenblumvirus</taxon>
        <taxon>Rosenblumvirus BP39</taxon>
    </lineage>
</organism>
<keyword evidence="2" id="KW-1185">Reference proteome</keyword>
<name>A0A185AMW8_9CAUD</name>
<evidence type="ECO:0000313" key="1">
    <source>
        <dbReference type="EMBL" id="AIT13814.1"/>
    </source>
</evidence>
<dbReference type="KEGG" id="vg:29078817"/>
<gene>
    <name evidence="1" type="ORF">BP39_13</name>
</gene>
<reference evidence="2" key="1">
    <citation type="submission" date="2014-08" db="EMBL/GenBank/DDBJ databases">
        <authorList>
            <person name="Mandeville R."/>
        </authorList>
    </citation>
    <scope>NUCLEOTIDE SEQUENCE [LARGE SCALE GENOMIC DNA]</scope>
</reference>
<sequence length="309" mass="35280">MADRIVRSLRGIDSLEKLNDNLVEANDLITTKDDNIYIRRDEDYYKLTFKDELLEKINTNTKAIDKNKNDIATNKNNISQNATDIIHIKEDNIQQDKKIKNLSDIQSEHTNKLNNHNDAILLLDDENTKNKLAIETNKQDIIATKETIRQNKQSIENLASTVSNNTIETSKKIESTKTELQEQIKSSKTSVNDTGWQNVQLESGITIDNNSNAYPPLKYRIVTINDVKTIQLKGVFKGIKKNGDIKLGTINANLKTTHHYTQCAIDNKMINTRMYLNFKGELHFVTSNYSDSELSNGYKLFAIDTQIIE</sequence>
<dbReference type="Proteomes" id="UP000202710">
    <property type="component" value="Segment"/>
</dbReference>
<accession>A0A185AMW8</accession>
<proteinExistence type="predicted"/>
<evidence type="ECO:0000313" key="2">
    <source>
        <dbReference type="Proteomes" id="UP000202710"/>
    </source>
</evidence>
<dbReference type="OrthoDB" id="16853at10239"/>
<dbReference type="EMBL" id="KM366100">
    <property type="protein sequence ID" value="AIT13814.1"/>
    <property type="molecule type" value="Genomic_DNA"/>
</dbReference>
<dbReference type="RefSeq" id="YP_009283988.1">
    <property type="nucleotide sequence ID" value="NC_031046.1"/>
</dbReference>
<dbReference type="GeneID" id="29078817"/>